<keyword evidence="4" id="KW-0539">Nucleus</keyword>
<feature type="region of interest" description="Disordered" evidence="5">
    <location>
        <begin position="1"/>
        <end position="30"/>
    </location>
</feature>
<evidence type="ECO:0000313" key="7">
    <source>
        <dbReference type="Ensembl" id="ENSCHIP00000008188.1"/>
    </source>
</evidence>
<dbReference type="EMBL" id="LWLT01000020">
    <property type="status" value="NOT_ANNOTATED_CDS"/>
    <property type="molecule type" value="Genomic_DNA"/>
</dbReference>
<feature type="domain" description="UPF3" evidence="6">
    <location>
        <begin position="37"/>
        <end position="75"/>
    </location>
</feature>
<feature type="compositionally biased region" description="Basic and acidic residues" evidence="5">
    <location>
        <begin position="262"/>
        <end position="283"/>
    </location>
</feature>
<dbReference type="GO" id="GO:0003729">
    <property type="term" value="F:mRNA binding"/>
    <property type="evidence" value="ECO:0007669"/>
    <property type="project" value="TreeGrafter"/>
</dbReference>
<comment type="subcellular location">
    <subcellularLocation>
        <location evidence="1">Nucleus</location>
    </subcellularLocation>
</comment>
<dbReference type="GO" id="GO:0000184">
    <property type="term" value="P:nuclear-transcribed mRNA catabolic process, nonsense-mediated decay"/>
    <property type="evidence" value="ECO:0007669"/>
    <property type="project" value="UniProtKB-KW"/>
</dbReference>
<comment type="similarity">
    <text evidence="2">Belongs to the RENT3 family.</text>
</comment>
<dbReference type="GO" id="GO:0045727">
    <property type="term" value="P:positive regulation of translation"/>
    <property type="evidence" value="ECO:0007669"/>
    <property type="project" value="TreeGrafter"/>
</dbReference>
<dbReference type="GO" id="GO:0005737">
    <property type="term" value="C:cytoplasm"/>
    <property type="evidence" value="ECO:0007669"/>
    <property type="project" value="TreeGrafter"/>
</dbReference>
<feature type="compositionally biased region" description="Basic residues" evidence="5">
    <location>
        <begin position="336"/>
        <end position="346"/>
    </location>
</feature>
<protein>
    <recommendedName>
        <fullName evidence="6">UPF3 domain-containing protein</fullName>
    </recommendedName>
</protein>
<evidence type="ECO:0000256" key="1">
    <source>
        <dbReference type="ARBA" id="ARBA00004123"/>
    </source>
</evidence>
<dbReference type="PANTHER" id="PTHR13112:SF1">
    <property type="entry name" value="REGULATOR OF NONSENSE TRANSCRIPTS 3B"/>
    <property type="match status" value="1"/>
</dbReference>
<evidence type="ECO:0000256" key="2">
    <source>
        <dbReference type="ARBA" id="ARBA00005991"/>
    </source>
</evidence>
<dbReference type="InterPro" id="IPR005120">
    <property type="entry name" value="UPF3_dom"/>
</dbReference>
<dbReference type="InterPro" id="IPR035979">
    <property type="entry name" value="RBD_domain_sf"/>
</dbReference>
<feature type="compositionally biased region" description="Basic and acidic residues" evidence="5">
    <location>
        <begin position="382"/>
        <end position="399"/>
    </location>
</feature>
<dbReference type="AlphaFoldDB" id="A0A452E8B8"/>
<dbReference type="OMA" id="INHRKEG"/>
<dbReference type="Ensembl" id="ENSCHIT00000015945.1">
    <property type="protein sequence ID" value="ENSCHIP00000008188.1"/>
    <property type="gene ID" value="ENSCHIG00000011454.1"/>
</dbReference>
<dbReference type="GeneTree" id="ENSGT00390000017146"/>
<dbReference type="InterPro" id="IPR039722">
    <property type="entry name" value="Upf3"/>
</dbReference>
<organism evidence="7 8">
    <name type="scientific">Capra hircus</name>
    <name type="common">Goat</name>
    <dbReference type="NCBI Taxonomy" id="9925"/>
    <lineage>
        <taxon>Eukaryota</taxon>
        <taxon>Metazoa</taxon>
        <taxon>Chordata</taxon>
        <taxon>Craniata</taxon>
        <taxon>Vertebrata</taxon>
        <taxon>Euteleostomi</taxon>
        <taxon>Mammalia</taxon>
        <taxon>Eutheria</taxon>
        <taxon>Laurasiatheria</taxon>
        <taxon>Artiodactyla</taxon>
        <taxon>Ruminantia</taxon>
        <taxon>Pecora</taxon>
        <taxon>Bovidae</taxon>
        <taxon>Caprinae</taxon>
        <taxon>Capra</taxon>
    </lineage>
</organism>
<proteinExistence type="inferred from homology"/>
<feature type="domain" description="UPF3" evidence="6">
    <location>
        <begin position="96"/>
        <end position="179"/>
    </location>
</feature>
<keyword evidence="3" id="KW-0866">Nonsense-mediated mRNA decay</keyword>
<feature type="compositionally biased region" description="Basic and acidic residues" evidence="5">
    <location>
        <begin position="191"/>
        <end position="251"/>
    </location>
</feature>
<accession>A0A452E8B8</accession>
<evidence type="ECO:0000256" key="5">
    <source>
        <dbReference type="SAM" id="MobiDB-lite"/>
    </source>
</evidence>
<evidence type="ECO:0000313" key="8">
    <source>
        <dbReference type="Proteomes" id="UP000291000"/>
    </source>
</evidence>
<dbReference type="PANTHER" id="PTHR13112">
    <property type="entry name" value="UPF3 REGULATOR OF NONSENSE TRANSCRIPTS-LIKE PROTEIN"/>
    <property type="match status" value="1"/>
</dbReference>
<dbReference type="STRING" id="9925.ENSCHIP00000008188"/>
<keyword evidence="8" id="KW-1185">Reference proteome</keyword>
<name>A0A452E8B8_CAPHI</name>
<dbReference type="InterPro" id="IPR012677">
    <property type="entry name" value="Nucleotide-bd_a/b_plait_sf"/>
</dbReference>
<reference evidence="7 8" key="1">
    <citation type="submission" date="2016-04" db="EMBL/GenBank/DDBJ databases">
        <title>Polished mammalian reference genomes with single-molecule sequencing and chromosome conformation capture applied to the Capra hircus genome.</title>
        <authorList>
            <person name="Bickhart D.M."/>
            <person name="Koren S."/>
            <person name="Rosen B."/>
            <person name="Hastie A."/>
            <person name="Liachko I."/>
            <person name="Sullivan S.T."/>
            <person name="Burton J."/>
            <person name="Sayre B.L."/>
            <person name="Huson H.J."/>
            <person name="Lee J."/>
            <person name="Lam E."/>
            <person name="Kelley C.M."/>
            <person name="Hutchison J.L."/>
            <person name="Zhou Y."/>
            <person name="Sun J."/>
            <person name="Crisa A."/>
            <person name="Schwartz J.C."/>
            <person name="Hammond J.A."/>
            <person name="Schroeder S.G."/>
            <person name="Liu G.E."/>
            <person name="Dunham M."/>
            <person name="Shendure J."/>
            <person name="Sonstegard T.S."/>
            <person name="Phillippy A.M."/>
            <person name="Van Tassell C.P."/>
            <person name="Smith T.P."/>
        </authorList>
    </citation>
    <scope>NUCLEOTIDE SEQUENCE [LARGE SCALE GENOMIC DNA]</scope>
</reference>
<feature type="compositionally biased region" description="Polar residues" evidence="5">
    <location>
        <begin position="362"/>
        <end position="380"/>
    </location>
</feature>
<feature type="region of interest" description="Disordered" evidence="5">
    <location>
        <begin position="191"/>
        <end position="283"/>
    </location>
</feature>
<dbReference type="GO" id="GO:0005730">
    <property type="term" value="C:nucleolus"/>
    <property type="evidence" value="ECO:0007669"/>
    <property type="project" value="TreeGrafter"/>
</dbReference>
<dbReference type="Pfam" id="PF03467">
    <property type="entry name" value="Smg4_UPF3"/>
    <property type="match status" value="2"/>
</dbReference>
<feature type="compositionally biased region" description="Basic and acidic residues" evidence="5">
    <location>
        <begin position="315"/>
        <end position="332"/>
    </location>
</feature>
<dbReference type="Proteomes" id="UP000291000">
    <property type="component" value="Chromosome 18"/>
</dbReference>
<reference evidence="7" key="3">
    <citation type="submission" date="2025-09" db="UniProtKB">
        <authorList>
            <consortium name="Ensembl"/>
        </authorList>
    </citation>
    <scope>IDENTIFICATION</scope>
</reference>
<dbReference type="SUPFAM" id="SSF54928">
    <property type="entry name" value="RNA-binding domain, RBD"/>
    <property type="match status" value="1"/>
</dbReference>
<evidence type="ECO:0000259" key="6">
    <source>
        <dbReference type="Pfam" id="PF03467"/>
    </source>
</evidence>
<sequence length="399" mass="46759">PVFRPSCHSATGSSGGASGDSAKGKISKIGTRRRKALSKVVIQRLPPTLTKEQLQEHLQPTPEHDYFEFFSNDISMYLHVCKSIHQLLKPRGHYFEYLAIIEFAPFQKAAKQKTKKRDTKIGTIDDDPEYRKFLESYAADNEKMTSTPETLLEEIEAKNRELTAKKASPLLSFLKNKQKIREERSWREIEGKRQRGERKKWKEEEKQKQKDIEKLKKIDRDEPKIKQLKRPEKGDENLKKLDKENLSDERASGQSCTLPRSSEGEFKDEKPKRPEDKSDQELILQERERLKWREEEICRQKECYEKEKACKRKEKEMKKEKEALWDKGKKPDGNSGKKKKMTRKKWLRDIDRPSMHLYQPGARSQNRLCPSETSTRTGDSTIEIKQESGINHRKEGSEE</sequence>
<dbReference type="Gene3D" id="3.30.70.330">
    <property type="match status" value="1"/>
</dbReference>
<evidence type="ECO:0000256" key="4">
    <source>
        <dbReference type="ARBA" id="ARBA00023242"/>
    </source>
</evidence>
<evidence type="ECO:0000256" key="3">
    <source>
        <dbReference type="ARBA" id="ARBA00023161"/>
    </source>
</evidence>
<feature type="region of interest" description="Disordered" evidence="5">
    <location>
        <begin position="315"/>
        <end position="399"/>
    </location>
</feature>
<reference evidence="7" key="2">
    <citation type="submission" date="2025-08" db="UniProtKB">
        <authorList>
            <consortium name="Ensembl"/>
        </authorList>
    </citation>
    <scope>IDENTIFICATION</scope>
</reference>